<dbReference type="InterPro" id="IPR036291">
    <property type="entry name" value="NAD(P)-bd_dom_sf"/>
</dbReference>
<dbReference type="InterPro" id="IPR023401">
    <property type="entry name" value="ODC_N"/>
</dbReference>
<organism evidence="1 2">
    <name type="scientific">Arthrobacter ginkgonis</name>
    <dbReference type="NCBI Taxonomy" id="1630594"/>
    <lineage>
        <taxon>Bacteria</taxon>
        <taxon>Bacillati</taxon>
        <taxon>Actinomycetota</taxon>
        <taxon>Actinomycetes</taxon>
        <taxon>Micrococcales</taxon>
        <taxon>Micrococcaceae</taxon>
        <taxon>Arthrobacter</taxon>
    </lineage>
</organism>
<dbReference type="PANTHER" id="PTHR13812">
    <property type="entry name" value="KETIMINE REDUCTASE MU-CRYSTALLIN"/>
    <property type="match status" value="1"/>
</dbReference>
<name>A0ABP7D4E7_9MICC</name>
<dbReference type="Proteomes" id="UP001500752">
    <property type="component" value="Unassembled WGS sequence"/>
</dbReference>
<gene>
    <name evidence="1" type="ORF">GCM10023081_40370</name>
</gene>
<dbReference type="Pfam" id="PF02423">
    <property type="entry name" value="OCD_Mu_crystall"/>
    <property type="match status" value="1"/>
</dbReference>
<comment type="caution">
    <text evidence="1">The sequence shown here is derived from an EMBL/GenBank/DDBJ whole genome shotgun (WGS) entry which is preliminary data.</text>
</comment>
<keyword evidence="2" id="KW-1185">Reference proteome</keyword>
<evidence type="ECO:0000313" key="2">
    <source>
        <dbReference type="Proteomes" id="UP001500752"/>
    </source>
</evidence>
<dbReference type="InterPro" id="IPR003462">
    <property type="entry name" value="ODC_Mu_crystall"/>
</dbReference>
<sequence>MNAAVETSGARTRTVFIDGKELRAALSPAAAVTALEETLRAGFDPEQDAPRTRVDTTSGQFLQMPSAWDGAVGTKLLTITQDNVALGAPVIQGIYALFGGPSQAPLAVLDGIELTNLRTSAVSALGARLLLDAQRDGLAGADARRTAPQLVVFGTGVQAWQHIKTFHDVFTLGGVAVVGRNPAAAAQLAARARRELGLATSVADSSAVAGADLVVCCTAAQRPLFDGALVPDSAVVVAIGSHSPTSRELDDTLMARAAVVVESRDSALREAGDVVQALASGAISAPEDLRTLAELVADGSRSRAGRPAVFKTTGMPWQDLAVARAVVAAHRSVSANGLNSGR</sequence>
<dbReference type="PIRSF" id="PIRSF001439">
    <property type="entry name" value="CryM"/>
    <property type="match status" value="1"/>
</dbReference>
<dbReference type="EMBL" id="BAABEO010000026">
    <property type="protein sequence ID" value="GAA3699420.1"/>
    <property type="molecule type" value="Genomic_DNA"/>
</dbReference>
<protein>
    <submittedName>
        <fullName evidence="1">Ornithine cyclodeaminase family protein</fullName>
    </submittedName>
</protein>
<proteinExistence type="predicted"/>
<dbReference type="PANTHER" id="PTHR13812:SF19">
    <property type="entry name" value="KETIMINE REDUCTASE MU-CRYSTALLIN"/>
    <property type="match status" value="1"/>
</dbReference>
<reference evidence="2" key="1">
    <citation type="journal article" date="2019" name="Int. J. Syst. Evol. Microbiol.">
        <title>The Global Catalogue of Microorganisms (GCM) 10K type strain sequencing project: providing services to taxonomists for standard genome sequencing and annotation.</title>
        <authorList>
            <consortium name="The Broad Institute Genomics Platform"/>
            <consortium name="The Broad Institute Genome Sequencing Center for Infectious Disease"/>
            <person name="Wu L."/>
            <person name="Ma J."/>
        </authorList>
    </citation>
    <scope>NUCLEOTIDE SEQUENCE [LARGE SCALE GENOMIC DNA]</scope>
    <source>
        <strain evidence="2">JCM 30742</strain>
    </source>
</reference>
<dbReference type="Gene3D" id="3.30.1780.10">
    <property type="entry name" value="ornithine cyclodeaminase, domain 1"/>
    <property type="match status" value="1"/>
</dbReference>
<evidence type="ECO:0000313" key="1">
    <source>
        <dbReference type="EMBL" id="GAA3699420.1"/>
    </source>
</evidence>
<dbReference type="Gene3D" id="3.40.50.720">
    <property type="entry name" value="NAD(P)-binding Rossmann-like Domain"/>
    <property type="match status" value="1"/>
</dbReference>
<dbReference type="SUPFAM" id="SSF51735">
    <property type="entry name" value="NAD(P)-binding Rossmann-fold domains"/>
    <property type="match status" value="1"/>
</dbReference>
<dbReference type="RefSeq" id="WP_345153685.1">
    <property type="nucleotide sequence ID" value="NZ_BAABEO010000026.1"/>
</dbReference>
<accession>A0ABP7D4E7</accession>